<sequence length="194" mass="19984">MGRAGDPLEFGRAGGQSFRLQRSCRVGAQDEPGASAGPLAGSGPPHEERPDLLPARLYAAAGRLERGTQEKRARCDQCGGLIASETGRCSTAWTWDRLLAGHGCPTETWPSLRRPGSVREGVWMPARQRPLGRVVAGSRPMRGAAVRPVTGPALAGPASLAWLDGDGPQIGGQACNISGGSGGSGAAVQSTEGH</sequence>
<protein>
    <submittedName>
        <fullName evidence="2">Uncharacterized protein</fullName>
    </submittedName>
</protein>
<feature type="region of interest" description="Disordered" evidence="1">
    <location>
        <begin position="21"/>
        <end position="50"/>
    </location>
</feature>
<name>A0AAV7Q7U6_PLEWA</name>
<dbReference type="EMBL" id="JANPWB010000010">
    <property type="protein sequence ID" value="KAJ1136611.1"/>
    <property type="molecule type" value="Genomic_DNA"/>
</dbReference>
<organism evidence="2 3">
    <name type="scientific">Pleurodeles waltl</name>
    <name type="common">Iberian ribbed newt</name>
    <dbReference type="NCBI Taxonomy" id="8319"/>
    <lineage>
        <taxon>Eukaryota</taxon>
        <taxon>Metazoa</taxon>
        <taxon>Chordata</taxon>
        <taxon>Craniata</taxon>
        <taxon>Vertebrata</taxon>
        <taxon>Euteleostomi</taxon>
        <taxon>Amphibia</taxon>
        <taxon>Batrachia</taxon>
        <taxon>Caudata</taxon>
        <taxon>Salamandroidea</taxon>
        <taxon>Salamandridae</taxon>
        <taxon>Pleurodelinae</taxon>
        <taxon>Pleurodeles</taxon>
    </lineage>
</organism>
<accession>A0AAV7Q7U6</accession>
<keyword evidence="3" id="KW-1185">Reference proteome</keyword>
<evidence type="ECO:0000256" key="1">
    <source>
        <dbReference type="SAM" id="MobiDB-lite"/>
    </source>
</evidence>
<dbReference type="AlphaFoldDB" id="A0AAV7Q7U6"/>
<reference evidence="2" key="1">
    <citation type="journal article" date="2022" name="bioRxiv">
        <title>Sequencing and chromosome-scale assembly of the giantPleurodeles waltlgenome.</title>
        <authorList>
            <person name="Brown T."/>
            <person name="Elewa A."/>
            <person name="Iarovenko S."/>
            <person name="Subramanian E."/>
            <person name="Araus A.J."/>
            <person name="Petzold A."/>
            <person name="Susuki M."/>
            <person name="Suzuki K.-i.T."/>
            <person name="Hayashi T."/>
            <person name="Toyoda A."/>
            <person name="Oliveira C."/>
            <person name="Osipova E."/>
            <person name="Leigh N.D."/>
            <person name="Simon A."/>
            <person name="Yun M.H."/>
        </authorList>
    </citation>
    <scope>NUCLEOTIDE SEQUENCE</scope>
    <source>
        <strain evidence="2">20211129_DDA</strain>
        <tissue evidence="2">Liver</tissue>
    </source>
</reference>
<evidence type="ECO:0000313" key="3">
    <source>
        <dbReference type="Proteomes" id="UP001066276"/>
    </source>
</evidence>
<comment type="caution">
    <text evidence="2">The sequence shown here is derived from an EMBL/GenBank/DDBJ whole genome shotgun (WGS) entry which is preliminary data.</text>
</comment>
<gene>
    <name evidence="2" type="ORF">NDU88_003026</name>
</gene>
<feature type="compositionally biased region" description="Low complexity" evidence="1">
    <location>
        <begin position="32"/>
        <end position="44"/>
    </location>
</feature>
<proteinExistence type="predicted"/>
<evidence type="ECO:0000313" key="2">
    <source>
        <dbReference type="EMBL" id="KAJ1136611.1"/>
    </source>
</evidence>
<dbReference type="Proteomes" id="UP001066276">
    <property type="component" value="Chromosome 6"/>
</dbReference>